<feature type="region of interest" description="Disordered" evidence="1">
    <location>
        <begin position="48"/>
        <end position="70"/>
    </location>
</feature>
<evidence type="ECO:0000256" key="1">
    <source>
        <dbReference type="SAM" id="MobiDB-lite"/>
    </source>
</evidence>
<evidence type="ECO:0000313" key="2">
    <source>
        <dbReference type="EMBL" id="GDY56433.1"/>
    </source>
</evidence>
<evidence type="ECO:0000313" key="3">
    <source>
        <dbReference type="Proteomes" id="UP000301309"/>
    </source>
</evidence>
<evidence type="ECO:0008006" key="4">
    <source>
        <dbReference type="Google" id="ProtNLM"/>
    </source>
</evidence>
<keyword evidence="3" id="KW-1185">Reference proteome</keyword>
<organism evidence="2 3">
    <name type="scientific">Streptomyces violaceusniger</name>
    <dbReference type="NCBI Taxonomy" id="68280"/>
    <lineage>
        <taxon>Bacteria</taxon>
        <taxon>Bacillati</taxon>
        <taxon>Actinomycetota</taxon>
        <taxon>Actinomycetes</taxon>
        <taxon>Kitasatosporales</taxon>
        <taxon>Streptomycetaceae</taxon>
        <taxon>Streptomyces</taxon>
        <taxon>Streptomyces violaceusniger group</taxon>
    </lineage>
</organism>
<reference evidence="2 3" key="1">
    <citation type="journal article" date="2020" name="Int. J. Syst. Evol. Microbiol.">
        <title>Reclassification of Streptomyces castelarensis and Streptomyces sporoclivatus as later heterotypic synonyms of Streptomyces antimycoticus.</title>
        <authorList>
            <person name="Komaki H."/>
            <person name="Tamura T."/>
        </authorList>
    </citation>
    <scope>NUCLEOTIDE SEQUENCE [LARGE SCALE GENOMIC DNA]</scope>
    <source>
        <strain evidence="2 3">NBRC 13459</strain>
    </source>
</reference>
<accession>A0A4D4LEA6</accession>
<dbReference type="AlphaFoldDB" id="A0A4D4LEA6"/>
<comment type="caution">
    <text evidence="2">The sequence shown here is derived from an EMBL/GenBank/DDBJ whole genome shotgun (WGS) entry which is preliminary data.</text>
</comment>
<protein>
    <recommendedName>
        <fullName evidence="4">Hydrolase</fullName>
    </recommendedName>
</protein>
<dbReference type="EMBL" id="BJHW01000001">
    <property type="protein sequence ID" value="GDY56433.1"/>
    <property type="molecule type" value="Genomic_DNA"/>
</dbReference>
<name>A0A4D4LEA6_STRVO</name>
<proteinExistence type="predicted"/>
<gene>
    <name evidence="2" type="ORF">SVIO_070560</name>
</gene>
<sequence>MAAKKTDEPRKRTDEPQVTTEMVATPAGDARITWHDAPGAHALLAASHGAGGASRRGTCVRWPGRSPGSG</sequence>
<dbReference type="Proteomes" id="UP000301309">
    <property type="component" value="Unassembled WGS sequence"/>
</dbReference>